<keyword evidence="1" id="KW-1133">Transmembrane helix</keyword>
<name>A0ABU7LVY9_9PROT</name>
<protein>
    <submittedName>
        <fullName evidence="2">PilN domain-containing protein</fullName>
    </submittedName>
</protein>
<dbReference type="RefSeq" id="WP_330195253.1">
    <property type="nucleotide sequence ID" value="NZ_JAZDRO010000001.1"/>
</dbReference>
<dbReference type="Gene3D" id="3.30.420.380">
    <property type="match status" value="1"/>
</dbReference>
<dbReference type="InterPro" id="IPR007813">
    <property type="entry name" value="PilN"/>
</dbReference>
<comment type="caution">
    <text evidence="2">The sequence shown here is derived from an EMBL/GenBank/DDBJ whole genome shotgun (WGS) entry which is preliminary data.</text>
</comment>
<keyword evidence="1" id="KW-0472">Membrane</keyword>
<evidence type="ECO:0000313" key="2">
    <source>
        <dbReference type="EMBL" id="MEE2565721.1"/>
    </source>
</evidence>
<dbReference type="InterPro" id="IPR043129">
    <property type="entry name" value="ATPase_NBD"/>
</dbReference>
<dbReference type="EMBL" id="JAZDRO010000001">
    <property type="protein sequence ID" value="MEE2565721.1"/>
    <property type="molecule type" value="Genomic_DNA"/>
</dbReference>
<feature type="transmembrane region" description="Helical" evidence="1">
    <location>
        <begin position="197"/>
        <end position="217"/>
    </location>
</feature>
<dbReference type="Pfam" id="PF05137">
    <property type="entry name" value="PilN"/>
    <property type="match status" value="1"/>
</dbReference>
<gene>
    <name evidence="2" type="ORF">V0U35_03435</name>
</gene>
<keyword evidence="3" id="KW-1185">Reference proteome</keyword>
<sequence>MTSLLTRARNGLSAWREDIDEAAAGIPVAGRVFARRWRILHVESGGMRYEDSTGQTVSLPEGLSAEDAREQIAGLSNSGPLVLRFAEALGFRRTTQFPAAASAHLRDAAQLALPRLSPLPADNTAFAIESRTASGTESRIEVTLAIIRRSALEAALDRATLIGLQPNAVDLAGTDPAAPPTYDLRPGHRAPGTGRSAFRLGTILVLVCLIAAAALAADTRLRLQPRLASLETPAALEASLQAAVVQARAKSTAGSVTIALADLSRRLPDGAYVTSFSYEAGSVRVTGLAWDAAAALRALDAAPEFAGATFSDATVRDEDTGRERFQIVARHRIVEGGAP</sequence>
<organism evidence="2 3">
    <name type="scientific">Hyphobacterium marinum</name>
    <dbReference type="NCBI Taxonomy" id="3116574"/>
    <lineage>
        <taxon>Bacteria</taxon>
        <taxon>Pseudomonadati</taxon>
        <taxon>Pseudomonadota</taxon>
        <taxon>Alphaproteobacteria</taxon>
        <taxon>Maricaulales</taxon>
        <taxon>Maricaulaceae</taxon>
        <taxon>Hyphobacterium</taxon>
    </lineage>
</organism>
<evidence type="ECO:0000313" key="3">
    <source>
        <dbReference type="Proteomes" id="UP001310692"/>
    </source>
</evidence>
<proteinExistence type="predicted"/>
<accession>A0ABU7LVY9</accession>
<dbReference type="Proteomes" id="UP001310692">
    <property type="component" value="Unassembled WGS sequence"/>
</dbReference>
<reference evidence="2 3" key="1">
    <citation type="submission" date="2024-01" db="EMBL/GenBank/DDBJ databases">
        <title>Hyphobacterium bacterium isolated from marine sediment.</title>
        <authorList>
            <person name="Zhao S."/>
        </authorList>
    </citation>
    <scope>NUCLEOTIDE SEQUENCE [LARGE SCALE GENOMIC DNA]</scope>
    <source>
        <strain evidence="2 3">Y60-23</strain>
    </source>
</reference>
<dbReference type="SUPFAM" id="SSF53067">
    <property type="entry name" value="Actin-like ATPase domain"/>
    <property type="match status" value="1"/>
</dbReference>
<keyword evidence="1" id="KW-0812">Transmembrane</keyword>
<evidence type="ECO:0000256" key="1">
    <source>
        <dbReference type="SAM" id="Phobius"/>
    </source>
</evidence>